<dbReference type="EMBL" id="MH588544">
    <property type="protein sequence ID" value="AXQ68272.1"/>
    <property type="molecule type" value="Genomic_DNA"/>
</dbReference>
<evidence type="ECO:0000313" key="2">
    <source>
        <dbReference type="Proteomes" id="UP000258997"/>
    </source>
</evidence>
<reference evidence="1 2" key="1">
    <citation type="submission" date="2018-07" db="EMBL/GenBank/DDBJ databases">
        <title>Giant CbK-like Caulobacter bacteriophages have genetically divergent genomes.</title>
        <authorList>
            <person name="Wilson K.M."/>
            <person name="Ely B."/>
        </authorList>
    </citation>
    <scope>NUCLEOTIDE SEQUENCE [LARGE SCALE GENOMIC DNA]</scope>
</reference>
<organism evidence="1 2">
    <name type="scientific">Caulobacter phage CcrBL10</name>
    <dbReference type="NCBI Taxonomy" id="2283269"/>
    <lineage>
        <taxon>Viruses</taxon>
        <taxon>Duplodnaviria</taxon>
        <taxon>Heunggongvirae</taxon>
        <taxon>Uroviricota</taxon>
        <taxon>Caudoviricetes</taxon>
        <taxon>Jeanschmidtviridae</taxon>
        <taxon>Poindextervirus</taxon>
        <taxon>Poindextervirus BL10</taxon>
    </lineage>
</organism>
<keyword evidence="2" id="KW-1185">Reference proteome</keyword>
<proteinExistence type="predicted"/>
<evidence type="ECO:0000313" key="1">
    <source>
        <dbReference type="EMBL" id="AXQ68272.1"/>
    </source>
</evidence>
<name>A0A385EBM9_9CAUD</name>
<sequence length="93" mass="10015">MLELGYFAKTWVLDVTSTSDVFDNPGNGQTFVVRADRKVHLARSNDAGAEATTDDCPLLENEAARFAMEAGGSLAFILADGETDGKIYITQVN</sequence>
<protein>
    <submittedName>
        <fullName evidence="1">Uncharacterized protein</fullName>
    </submittedName>
</protein>
<dbReference type="Proteomes" id="UP000258997">
    <property type="component" value="Segment"/>
</dbReference>
<gene>
    <name evidence="1" type="ORF">CcrBL10_gp068</name>
</gene>
<accession>A0A385EBM9</accession>